<evidence type="ECO:0000256" key="1">
    <source>
        <dbReference type="SAM" id="MobiDB-lite"/>
    </source>
</evidence>
<feature type="compositionally biased region" description="Polar residues" evidence="1">
    <location>
        <begin position="11"/>
        <end position="21"/>
    </location>
</feature>
<evidence type="ECO:0000313" key="3">
    <source>
        <dbReference type="Proteomes" id="UP001428341"/>
    </source>
</evidence>
<organism evidence="2 3">
    <name type="scientific">Citrus x changshan-huyou</name>
    <dbReference type="NCBI Taxonomy" id="2935761"/>
    <lineage>
        <taxon>Eukaryota</taxon>
        <taxon>Viridiplantae</taxon>
        <taxon>Streptophyta</taxon>
        <taxon>Embryophyta</taxon>
        <taxon>Tracheophyta</taxon>
        <taxon>Spermatophyta</taxon>
        <taxon>Magnoliopsida</taxon>
        <taxon>eudicotyledons</taxon>
        <taxon>Gunneridae</taxon>
        <taxon>Pentapetalae</taxon>
        <taxon>rosids</taxon>
        <taxon>malvids</taxon>
        <taxon>Sapindales</taxon>
        <taxon>Rutaceae</taxon>
        <taxon>Aurantioideae</taxon>
        <taxon>Citrus</taxon>
    </lineage>
</organism>
<comment type="caution">
    <text evidence="2">The sequence shown here is derived from an EMBL/GenBank/DDBJ whole genome shotgun (WGS) entry which is preliminary data.</text>
</comment>
<protein>
    <submittedName>
        <fullName evidence="2">Uncharacterized protein</fullName>
    </submittedName>
</protein>
<dbReference type="AlphaFoldDB" id="A0AAP0QRK1"/>
<gene>
    <name evidence="2" type="ORF">WN944_001624</name>
</gene>
<dbReference type="Proteomes" id="UP001428341">
    <property type="component" value="Unassembled WGS sequence"/>
</dbReference>
<accession>A0AAP0QRK1</accession>
<dbReference type="EMBL" id="JBCGBO010000004">
    <property type="protein sequence ID" value="KAK9209260.1"/>
    <property type="molecule type" value="Genomic_DNA"/>
</dbReference>
<sequence>MERTNRDLRTFNPSPTLSLQNRPIGKKKAYQPANSKGSEHVGTFTRLQESGPNEANKNFQSPPHTRDLRGCTNLHASHANLNLLPTPMHVPTSLNPLHHSAISFPPNNVTTTLHTGDVHPKSSNDHNSAGGHFTLSEWDGDPSTSKALAANMDMEDDANDSDYVATSEDGADSSDGDVSLVEETTMDLTEEASRLVQ</sequence>
<keyword evidence="3" id="KW-1185">Reference proteome</keyword>
<feature type="region of interest" description="Disordered" evidence="1">
    <location>
        <begin position="119"/>
        <end position="197"/>
    </location>
</feature>
<name>A0AAP0QRK1_9ROSI</name>
<reference evidence="2 3" key="1">
    <citation type="submission" date="2024-05" db="EMBL/GenBank/DDBJ databases">
        <title>Haplotype-resolved chromosome-level genome assembly of Huyou (Citrus changshanensis).</title>
        <authorList>
            <person name="Miao C."/>
            <person name="Chen W."/>
            <person name="Wu Y."/>
            <person name="Wang L."/>
            <person name="Zhao S."/>
            <person name="Grierson D."/>
            <person name="Xu C."/>
            <person name="Chen K."/>
        </authorList>
    </citation>
    <scope>NUCLEOTIDE SEQUENCE [LARGE SCALE GENOMIC DNA]</scope>
    <source>
        <strain evidence="2">01-14</strain>
        <tissue evidence="2">Leaf</tissue>
    </source>
</reference>
<feature type="region of interest" description="Disordered" evidence="1">
    <location>
        <begin position="1"/>
        <end position="40"/>
    </location>
</feature>
<proteinExistence type="predicted"/>
<evidence type="ECO:0000313" key="2">
    <source>
        <dbReference type="EMBL" id="KAK9209260.1"/>
    </source>
</evidence>